<comment type="caution">
    <text evidence="5">The sequence shown here is derived from an EMBL/GenBank/DDBJ whole genome shotgun (WGS) entry which is preliminary data.</text>
</comment>
<evidence type="ECO:0000256" key="3">
    <source>
        <dbReference type="RuleBase" id="RU003694"/>
    </source>
</evidence>
<evidence type="ECO:0000256" key="2">
    <source>
        <dbReference type="ARBA" id="ARBA00022679"/>
    </source>
</evidence>
<sequence length="410" mass="42501">MPPRVVVTGCGVVCPTALGVEEFARALREGREGARPISLFDTTGFAHSHGCEVTGFDPRRWLRELPSDRVGRASQFAAAAGRMAVEDAGLDLDALRALRGVVAVGTTDGGSHELDQAVEMEIARGPSGMDPALVRRIPAGALSVSVARELRLSRVDAVTLGTACAAGNYAIGAGLDALRSGEVDFALCGGADALCRRNFTGFYRLGLVAPRHCQPFDANRRGILTGEGAAVLVLETAESAARRGARVHAEVLGLGLSCDARHPIAPDEEGIARCMRLALKDAGITPGMVDAISAHGTGTRANDVTESRAIHEVFGPRPPRTIGLKAMLGHTMGAATALGAVACALAISRGFLPPTINHVETDPECALDCVPNRAVPADVRIMQNNGLAFGGNNAVVIFGRHAPDAPPAAG</sequence>
<name>A0ABT1HLZ4_STRSD</name>
<accession>A0ABT1HLZ4</accession>
<evidence type="ECO:0000313" key="6">
    <source>
        <dbReference type="Proteomes" id="UP001205311"/>
    </source>
</evidence>
<dbReference type="Proteomes" id="UP001205311">
    <property type="component" value="Unassembled WGS sequence"/>
</dbReference>
<dbReference type="CDD" id="cd00834">
    <property type="entry name" value="KAS_I_II"/>
    <property type="match status" value="1"/>
</dbReference>
<comment type="similarity">
    <text evidence="1 3">Belongs to the thiolase-like superfamily. Beta-ketoacyl-ACP synthases family.</text>
</comment>
<dbReference type="Pfam" id="PF00109">
    <property type="entry name" value="ketoacyl-synt"/>
    <property type="match status" value="1"/>
</dbReference>
<dbReference type="SMART" id="SM00825">
    <property type="entry name" value="PKS_KS"/>
    <property type="match status" value="1"/>
</dbReference>
<dbReference type="PROSITE" id="PS52004">
    <property type="entry name" value="KS3_2"/>
    <property type="match status" value="1"/>
</dbReference>
<dbReference type="InterPro" id="IPR014030">
    <property type="entry name" value="Ketoacyl_synth_N"/>
</dbReference>
<protein>
    <submittedName>
        <fullName evidence="5">3-oxoacyl-[acyl-carrier-protein] synthase II</fullName>
    </submittedName>
</protein>
<evidence type="ECO:0000256" key="1">
    <source>
        <dbReference type="ARBA" id="ARBA00008467"/>
    </source>
</evidence>
<organism evidence="5 6">
    <name type="scientific">Streptoalloteichus tenebrarius (strain ATCC 17920 / DSM 40477 / JCM 4838 / CBS 697.72 / NBRC 16177 / NCIMB 11028 / NRRL B-12390 / A12253. 1 / ISP 5477)</name>
    <name type="common">Streptomyces tenebrarius</name>
    <dbReference type="NCBI Taxonomy" id="1933"/>
    <lineage>
        <taxon>Bacteria</taxon>
        <taxon>Bacillati</taxon>
        <taxon>Actinomycetota</taxon>
        <taxon>Actinomycetes</taxon>
        <taxon>Pseudonocardiales</taxon>
        <taxon>Pseudonocardiaceae</taxon>
        <taxon>Streptoalloteichus</taxon>
    </lineage>
</organism>
<evidence type="ECO:0000313" key="5">
    <source>
        <dbReference type="EMBL" id="MCP2256518.1"/>
    </source>
</evidence>
<dbReference type="SUPFAM" id="SSF53901">
    <property type="entry name" value="Thiolase-like"/>
    <property type="match status" value="2"/>
</dbReference>
<dbReference type="InterPro" id="IPR016039">
    <property type="entry name" value="Thiolase-like"/>
</dbReference>
<proteinExistence type="inferred from homology"/>
<reference evidence="5 6" key="1">
    <citation type="submission" date="2022-06" db="EMBL/GenBank/DDBJ databases">
        <title>Genomic Encyclopedia of Archaeal and Bacterial Type Strains, Phase II (KMG-II): from individual species to whole genera.</title>
        <authorList>
            <person name="Goeker M."/>
        </authorList>
    </citation>
    <scope>NUCLEOTIDE SEQUENCE [LARGE SCALE GENOMIC DNA]</scope>
    <source>
        <strain evidence="5 6">DSM 40477</strain>
    </source>
</reference>
<gene>
    <name evidence="5" type="ORF">LX15_000201</name>
</gene>
<dbReference type="InterPro" id="IPR000794">
    <property type="entry name" value="Beta-ketoacyl_synthase"/>
</dbReference>
<dbReference type="PANTHER" id="PTHR11712:SF336">
    <property type="entry name" value="3-OXOACYL-[ACYL-CARRIER-PROTEIN] SYNTHASE, MITOCHONDRIAL"/>
    <property type="match status" value="1"/>
</dbReference>
<dbReference type="Pfam" id="PF02801">
    <property type="entry name" value="Ketoacyl-synt_C"/>
    <property type="match status" value="1"/>
</dbReference>
<feature type="domain" description="Ketosynthase family 3 (KS3)" evidence="4">
    <location>
        <begin position="2"/>
        <end position="400"/>
    </location>
</feature>
<dbReference type="InterPro" id="IPR020841">
    <property type="entry name" value="PKS_Beta-ketoAc_synthase_dom"/>
</dbReference>
<evidence type="ECO:0000259" key="4">
    <source>
        <dbReference type="PROSITE" id="PS52004"/>
    </source>
</evidence>
<keyword evidence="6" id="KW-1185">Reference proteome</keyword>
<dbReference type="EMBL" id="JAMTCP010000001">
    <property type="protein sequence ID" value="MCP2256518.1"/>
    <property type="molecule type" value="Genomic_DNA"/>
</dbReference>
<dbReference type="InterPro" id="IPR014031">
    <property type="entry name" value="Ketoacyl_synth_C"/>
</dbReference>
<dbReference type="PANTHER" id="PTHR11712">
    <property type="entry name" value="POLYKETIDE SYNTHASE-RELATED"/>
    <property type="match status" value="1"/>
</dbReference>
<dbReference type="RefSeq" id="WP_253667513.1">
    <property type="nucleotide sequence ID" value="NZ_JAMTCP010000001.1"/>
</dbReference>
<dbReference type="Gene3D" id="3.40.47.10">
    <property type="match status" value="2"/>
</dbReference>
<keyword evidence="2 3" id="KW-0808">Transferase</keyword>